<protein>
    <submittedName>
        <fullName evidence="2">Glycosyltransferase</fullName>
        <ecNumber evidence="2">2.4.-.-</ecNumber>
    </submittedName>
</protein>
<organism evidence="2 3">
    <name type="scientific">Roseicella aerolata</name>
    <dbReference type="NCBI Taxonomy" id="2883479"/>
    <lineage>
        <taxon>Bacteria</taxon>
        <taxon>Pseudomonadati</taxon>
        <taxon>Pseudomonadota</taxon>
        <taxon>Alphaproteobacteria</taxon>
        <taxon>Acetobacterales</taxon>
        <taxon>Roseomonadaceae</taxon>
        <taxon>Roseicella</taxon>
    </lineage>
</organism>
<dbReference type="RefSeq" id="WP_226611737.1">
    <property type="nucleotide sequence ID" value="NZ_JAJAQI010000037.1"/>
</dbReference>
<dbReference type="Proteomes" id="UP001139311">
    <property type="component" value="Unassembled WGS sequence"/>
</dbReference>
<dbReference type="EMBL" id="JAJAQI010000037">
    <property type="protein sequence ID" value="MCB4824145.1"/>
    <property type="molecule type" value="Genomic_DNA"/>
</dbReference>
<accession>A0A9X1IGE0</accession>
<proteinExistence type="predicted"/>
<evidence type="ECO:0000313" key="2">
    <source>
        <dbReference type="EMBL" id="MCB4824145.1"/>
    </source>
</evidence>
<reference evidence="2" key="1">
    <citation type="submission" date="2021-10" db="EMBL/GenBank/DDBJ databases">
        <title>Roseicella aerolatum sp. nov., isolated from aerosols of e-waste dismantling site.</title>
        <authorList>
            <person name="Qin T."/>
        </authorList>
    </citation>
    <scope>NUCLEOTIDE SEQUENCE</scope>
    <source>
        <strain evidence="2">GB24</strain>
    </source>
</reference>
<comment type="caution">
    <text evidence="2">The sequence shown here is derived from an EMBL/GenBank/DDBJ whole genome shotgun (WGS) entry which is preliminary data.</text>
</comment>
<keyword evidence="3" id="KW-1185">Reference proteome</keyword>
<keyword evidence="2" id="KW-0808">Transferase</keyword>
<dbReference type="GO" id="GO:0016757">
    <property type="term" value="F:glycosyltransferase activity"/>
    <property type="evidence" value="ECO:0007669"/>
    <property type="project" value="UniProtKB-KW"/>
</dbReference>
<dbReference type="InterPro" id="IPR055259">
    <property type="entry name" value="YkvP/CgeB_Glyco_trans-like"/>
</dbReference>
<evidence type="ECO:0000313" key="3">
    <source>
        <dbReference type="Proteomes" id="UP001139311"/>
    </source>
</evidence>
<keyword evidence="2" id="KW-0328">Glycosyltransferase</keyword>
<dbReference type="Pfam" id="PF13524">
    <property type="entry name" value="Glyco_trans_1_2"/>
    <property type="match status" value="1"/>
</dbReference>
<dbReference type="AlphaFoldDB" id="A0A9X1IGE0"/>
<dbReference type="Gene3D" id="3.40.50.2000">
    <property type="entry name" value="Glycogen Phosphorylase B"/>
    <property type="match status" value="2"/>
</dbReference>
<name>A0A9X1IGE0_9PROT</name>
<evidence type="ECO:0000259" key="1">
    <source>
        <dbReference type="Pfam" id="PF13524"/>
    </source>
</evidence>
<sequence length="361" mass="39236">MRIVVFGLTITSSWGNGHATLWRALCRALVRRGHHVTFFERDVPYYASTRDLQAMPGVEPVLYADWEEVRPRAARALAGADLAMVTSYCPDGVAASSLVLASKAGLRAFYDLDTPVTLDRLAAGEHPDYLPPEGLGGFDLVLSYTGGEALARLQSQLGARRVAPLYGSVDPEAHHPVPAQEQLRADLSYLGTYAADRQPALERLFVAPARRLPQRRFVIGGALYPAEFPWAENIWFVRHMPPPDHPAFFSSSRLTLNITRRAMAAMGWCPSGRLFEAAACGTPILTDTWAGLDAFFAPGREILAAQTTEDAVAAISLSDAELARVARAARERTLAEHTADIRAAQLEEAVASAMAPARMGE</sequence>
<feature type="domain" description="Spore protein YkvP/CgeB glycosyl transferase-like" evidence="1">
    <location>
        <begin position="198"/>
        <end position="347"/>
    </location>
</feature>
<dbReference type="EC" id="2.4.-.-" evidence="2"/>
<dbReference type="SUPFAM" id="SSF53756">
    <property type="entry name" value="UDP-Glycosyltransferase/glycogen phosphorylase"/>
    <property type="match status" value="1"/>
</dbReference>
<gene>
    <name evidence="2" type="ORF">LHA35_20655</name>
</gene>